<dbReference type="GO" id="GO:0015920">
    <property type="term" value="P:lipopolysaccharide transport"/>
    <property type="evidence" value="ECO:0007669"/>
    <property type="project" value="TreeGrafter"/>
</dbReference>
<evidence type="ECO:0000313" key="7">
    <source>
        <dbReference type="EMBL" id="OYX00110.1"/>
    </source>
</evidence>
<gene>
    <name evidence="7" type="ORF">B7Z12_16780</name>
</gene>
<organism evidence="7 8">
    <name type="scientific">Caulobacter vibrioides</name>
    <name type="common">Caulobacter crescentus</name>
    <dbReference type="NCBI Taxonomy" id="155892"/>
    <lineage>
        <taxon>Bacteria</taxon>
        <taxon>Pseudomonadati</taxon>
        <taxon>Pseudomonadota</taxon>
        <taxon>Alphaproteobacteria</taxon>
        <taxon>Caulobacterales</taxon>
        <taxon>Caulobacteraceae</taxon>
        <taxon>Caulobacter</taxon>
    </lineage>
</organism>
<dbReference type="PANTHER" id="PTHR33529:SF6">
    <property type="entry name" value="YJGP_YJGQ FAMILY PERMEASE"/>
    <property type="match status" value="1"/>
</dbReference>
<dbReference type="GO" id="GO:0043190">
    <property type="term" value="C:ATP-binding cassette (ABC) transporter complex"/>
    <property type="evidence" value="ECO:0007669"/>
    <property type="project" value="InterPro"/>
</dbReference>
<evidence type="ECO:0000256" key="5">
    <source>
        <dbReference type="ARBA" id="ARBA00023136"/>
    </source>
</evidence>
<evidence type="ECO:0000313" key="8">
    <source>
        <dbReference type="Proteomes" id="UP000215616"/>
    </source>
</evidence>
<evidence type="ECO:0000256" key="1">
    <source>
        <dbReference type="ARBA" id="ARBA00004651"/>
    </source>
</evidence>
<keyword evidence="5 6" id="KW-0472">Membrane</keyword>
<dbReference type="InterPro" id="IPR005495">
    <property type="entry name" value="LptG/LptF_permease"/>
</dbReference>
<evidence type="ECO:0000256" key="4">
    <source>
        <dbReference type="ARBA" id="ARBA00022989"/>
    </source>
</evidence>
<feature type="transmembrane region" description="Helical" evidence="6">
    <location>
        <begin position="282"/>
        <end position="300"/>
    </location>
</feature>
<comment type="caution">
    <text evidence="7">The sequence shown here is derived from an EMBL/GenBank/DDBJ whole genome shotgun (WGS) entry which is preliminary data.</text>
</comment>
<evidence type="ECO:0000256" key="6">
    <source>
        <dbReference type="SAM" id="Phobius"/>
    </source>
</evidence>
<dbReference type="Proteomes" id="UP000215616">
    <property type="component" value="Unassembled WGS sequence"/>
</dbReference>
<feature type="transmembrane region" description="Helical" evidence="6">
    <location>
        <begin position="52"/>
        <end position="77"/>
    </location>
</feature>
<dbReference type="PANTHER" id="PTHR33529">
    <property type="entry name" value="SLR0882 PROTEIN-RELATED"/>
    <property type="match status" value="1"/>
</dbReference>
<dbReference type="NCBIfam" id="TIGR04407">
    <property type="entry name" value="LptF_YjgP"/>
    <property type="match status" value="1"/>
</dbReference>
<keyword evidence="3 6" id="KW-0812">Transmembrane</keyword>
<keyword evidence="4 6" id="KW-1133">Transmembrane helix</keyword>
<dbReference type="EMBL" id="NCDQ01000337">
    <property type="protein sequence ID" value="OYX00110.1"/>
    <property type="molecule type" value="Genomic_DNA"/>
</dbReference>
<keyword evidence="2" id="KW-1003">Cell membrane</keyword>
<reference evidence="7 8" key="1">
    <citation type="submission" date="2017-03" db="EMBL/GenBank/DDBJ databases">
        <title>Lifting the veil on microbial sulfur biogeochemistry in mining wastewaters.</title>
        <authorList>
            <person name="Kantor R.S."/>
            <person name="Colenbrander Nelson T."/>
            <person name="Marshall S."/>
            <person name="Bennett D."/>
            <person name="Apte S."/>
            <person name="Camacho D."/>
            <person name="Thomas B.C."/>
            <person name="Warren L.A."/>
            <person name="Banfield J.F."/>
        </authorList>
    </citation>
    <scope>NUCLEOTIDE SEQUENCE [LARGE SCALE GENOMIC DNA]</scope>
    <source>
        <strain evidence="7">32-67-7</strain>
    </source>
</reference>
<evidence type="ECO:0000256" key="3">
    <source>
        <dbReference type="ARBA" id="ARBA00022692"/>
    </source>
</evidence>
<protein>
    <submittedName>
        <fullName evidence="7">LPS export ABC transporter permease LptF</fullName>
    </submittedName>
</protein>
<sequence length="380" mass="41891">MRLIERYLFRQLLGPTLLATAALVALALLARSLSEFDVLVEQRQSAMVFLKIILLALPQLLGIMMPLALFVAALVALNRLHTEQEIVVCFAGGMSRWRVISPAMRLAILAAIISLISGLWLQPWSARQIRETAFQIKTDVASTLVQPGQFTEPGPGLTVYAQSIDRDNKIQNLFIHQELPNGAASTYSSREAEIATRKGEPVLIMRHGSNQQFSRNGVLQYTSFDEYTFDLSSLFHSDELLHYKIADRYPHELFFPDLTQEWEQRNKDKLLAEGHSRFAGPLYNIALMSMALAAVLGGAFSRMGYGRRIAAVGAAAAIVRIVGFGVQAACEDDPWLNVLQYVVPLAATGWAMSQIFRQKVSSRRGTKPAATAPALSGAAC</sequence>
<dbReference type="Pfam" id="PF03739">
    <property type="entry name" value="LptF_LptG"/>
    <property type="match status" value="1"/>
</dbReference>
<feature type="transmembrane region" description="Helical" evidence="6">
    <location>
        <begin position="12"/>
        <end position="32"/>
    </location>
</feature>
<comment type="subcellular location">
    <subcellularLocation>
        <location evidence="1">Cell membrane</location>
        <topology evidence="1">Multi-pass membrane protein</topology>
    </subcellularLocation>
</comment>
<accession>A0A258CWV0</accession>
<dbReference type="InterPro" id="IPR030922">
    <property type="entry name" value="LptF"/>
</dbReference>
<proteinExistence type="predicted"/>
<evidence type="ECO:0000256" key="2">
    <source>
        <dbReference type="ARBA" id="ARBA00022475"/>
    </source>
</evidence>
<dbReference type="GO" id="GO:0055085">
    <property type="term" value="P:transmembrane transport"/>
    <property type="evidence" value="ECO:0007669"/>
    <property type="project" value="InterPro"/>
</dbReference>
<feature type="transmembrane region" description="Helical" evidence="6">
    <location>
        <begin position="103"/>
        <end position="121"/>
    </location>
</feature>
<dbReference type="AlphaFoldDB" id="A0A258CWV0"/>
<name>A0A258CWV0_CAUVI</name>